<dbReference type="InterPro" id="IPR001202">
    <property type="entry name" value="WW_dom"/>
</dbReference>
<dbReference type="OrthoDB" id="2367685at2759"/>
<proteinExistence type="predicted"/>
<feature type="compositionally biased region" description="Polar residues" evidence="1">
    <location>
        <begin position="411"/>
        <end position="424"/>
    </location>
</feature>
<dbReference type="CDD" id="cd00201">
    <property type="entry name" value="WW"/>
    <property type="match status" value="1"/>
</dbReference>
<feature type="region of interest" description="Disordered" evidence="1">
    <location>
        <begin position="158"/>
        <end position="467"/>
    </location>
</feature>
<dbReference type="EMBL" id="ML977621">
    <property type="protein sequence ID" value="KAF1996771.1"/>
    <property type="molecule type" value="Genomic_DNA"/>
</dbReference>
<feature type="compositionally biased region" description="Low complexity" evidence="1">
    <location>
        <begin position="101"/>
        <end position="115"/>
    </location>
</feature>
<feature type="compositionally biased region" description="Basic and acidic residues" evidence="1">
    <location>
        <begin position="307"/>
        <end position="317"/>
    </location>
</feature>
<dbReference type="SMART" id="SM00456">
    <property type="entry name" value="WW"/>
    <property type="match status" value="1"/>
</dbReference>
<dbReference type="Proteomes" id="UP000799779">
    <property type="component" value="Unassembled WGS sequence"/>
</dbReference>
<evidence type="ECO:0000313" key="3">
    <source>
        <dbReference type="EMBL" id="KAF1996771.1"/>
    </source>
</evidence>
<dbReference type="AlphaFoldDB" id="A0A6A5W9F4"/>
<evidence type="ECO:0000313" key="4">
    <source>
        <dbReference type="Proteomes" id="UP000799779"/>
    </source>
</evidence>
<sequence>MSSTSAWIWSEEHRDYYRYDSATKEYIWARNNLSQSEASRTDTSASEPRKITTTSTKQNETEDIEMTEEDDEEDSDDDEAETVKSRSPTVAPKERSLHGRSTPSHSLSPTHSTSPFPSPNVLEQPQSTQLPPGWVAQWHSTSNKHYYVNASTGETQWTYPKPASTNAMAGTTPTQTSNPYGGFKDKTTELPGLSGARTSSLGVYSLDTLLSGGTDKSKKGVGSERPTDQPISPLLGGGAKSPITQGLGSDTRSELADSFSGRTKNDISGHRSGGGRSDSLIGSAQAGGIESPIGYLPSSGIVPGRAESSRFEEEKKPVSGYAKRADSSVIPPSISSAEKRTDYPKAHNYPPPGGYQNYVATPSQPSYRQRGQDPQRQSGVYPLRNEPYRNPTIPGQPPGPYTRDPYPYEQPSGTPLYQGYSNPSAYPRTTPGTSNTQNAYESQPRPQAPYGFEAGYGGPAPPNHGLR</sequence>
<reference evidence="3" key="1">
    <citation type="journal article" date="2020" name="Stud. Mycol.">
        <title>101 Dothideomycetes genomes: a test case for predicting lifestyles and emergence of pathogens.</title>
        <authorList>
            <person name="Haridas S."/>
            <person name="Albert R."/>
            <person name="Binder M."/>
            <person name="Bloem J."/>
            <person name="Labutti K."/>
            <person name="Salamov A."/>
            <person name="Andreopoulos B."/>
            <person name="Baker S."/>
            <person name="Barry K."/>
            <person name="Bills G."/>
            <person name="Bluhm B."/>
            <person name="Cannon C."/>
            <person name="Castanera R."/>
            <person name="Culley D."/>
            <person name="Daum C."/>
            <person name="Ezra D."/>
            <person name="Gonzalez J."/>
            <person name="Henrissat B."/>
            <person name="Kuo A."/>
            <person name="Liang C."/>
            <person name="Lipzen A."/>
            <person name="Lutzoni F."/>
            <person name="Magnuson J."/>
            <person name="Mondo S."/>
            <person name="Nolan M."/>
            <person name="Ohm R."/>
            <person name="Pangilinan J."/>
            <person name="Park H.-J."/>
            <person name="Ramirez L."/>
            <person name="Alfaro M."/>
            <person name="Sun H."/>
            <person name="Tritt A."/>
            <person name="Yoshinaga Y."/>
            <person name="Zwiers L.-H."/>
            <person name="Turgeon B."/>
            <person name="Goodwin S."/>
            <person name="Spatafora J."/>
            <person name="Crous P."/>
            <person name="Grigoriev I."/>
        </authorList>
    </citation>
    <scope>NUCLEOTIDE SEQUENCE</scope>
    <source>
        <strain evidence="3">CBS 123094</strain>
    </source>
</reference>
<feature type="compositionally biased region" description="Acidic residues" evidence="1">
    <location>
        <begin position="61"/>
        <end position="80"/>
    </location>
</feature>
<feature type="compositionally biased region" description="Polar residues" evidence="1">
    <location>
        <begin position="358"/>
        <end position="378"/>
    </location>
</feature>
<feature type="compositionally biased region" description="Polar residues" evidence="1">
    <location>
        <begin position="32"/>
        <end position="58"/>
    </location>
</feature>
<accession>A0A6A5W9F4</accession>
<keyword evidence="4" id="KW-1185">Reference proteome</keyword>
<feature type="compositionally biased region" description="Polar residues" evidence="1">
    <location>
        <begin position="430"/>
        <end position="445"/>
    </location>
</feature>
<name>A0A6A5W9F4_9PLEO</name>
<dbReference type="PROSITE" id="PS01159">
    <property type="entry name" value="WW_DOMAIN_1"/>
    <property type="match status" value="1"/>
</dbReference>
<dbReference type="SUPFAM" id="SSF51045">
    <property type="entry name" value="WW domain"/>
    <property type="match status" value="1"/>
</dbReference>
<protein>
    <recommendedName>
        <fullName evidence="2">WW domain-containing protein</fullName>
    </recommendedName>
</protein>
<dbReference type="Pfam" id="PF00397">
    <property type="entry name" value="WW"/>
    <property type="match status" value="1"/>
</dbReference>
<organism evidence="3 4">
    <name type="scientific">Amniculicola lignicola CBS 123094</name>
    <dbReference type="NCBI Taxonomy" id="1392246"/>
    <lineage>
        <taxon>Eukaryota</taxon>
        <taxon>Fungi</taxon>
        <taxon>Dikarya</taxon>
        <taxon>Ascomycota</taxon>
        <taxon>Pezizomycotina</taxon>
        <taxon>Dothideomycetes</taxon>
        <taxon>Pleosporomycetidae</taxon>
        <taxon>Pleosporales</taxon>
        <taxon>Amniculicolaceae</taxon>
        <taxon>Amniculicola</taxon>
    </lineage>
</organism>
<feature type="domain" description="WW" evidence="2">
    <location>
        <begin position="128"/>
        <end position="162"/>
    </location>
</feature>
<dbReference type="PROSITE" id="PS50020">
    <property type="entry name" value="WW_DOMAIN_2"/>
    <property type="match status" value="1"/>
</dbReference>
<feature type="region of interest" description="Disordered" evidence="1">
    <location>
        <begin position="32"/>
        <end position="136"/>
    </location>
</feature>
<evidence type="ECO:0000259" key="2">
    <source>
        <dbReference type="PROSITE" id="PS50020"/>
    </source>
</evidence>
<dbReference type="Gene3D" id="2.20.70.10">
    <property type="match status" value="1"/>
</dbReference>
<feature type="compositionally biased region" description="Basic and acidic residues" evidence="1">
    <location>
        <begin position="215"/>
        <end position="227"/>
    </location>
</feature>
<evidence type="ECO:0000256" key="1">
    <source>
        <dbReference type="SAM" id="MobiDB-lite"/>
    </source>
</evidence>
<feature type="compositionally biased region" description="Polar residues" evidence="1">
    <location>
        <begin position="158"/>
        <end position="179"/>
    </location>
</feature>
<gene>
    <name evidence="3" type="ORF">P154DRAFT_537707</name>
</gene>
<dbReference type="InterPro" id="IPR036020">
    <property type="entry name" value="WW_dom_sf"/>
</dbReference>
<feature type="compositionally biased region" description="Polar residues" evidence="1">
    <location>
        <begin position="121"/>
        <end position="130"/>
    </location>
</feature>